<comment type="caution">
    <text evidence="1">The sequence shown here is derived from an EMBL/GenBank/DDBJ whole genome shotgun (WGS) entry which is preliminary data.</text>
</comment>
<dbReference type="EMBL" id="JBHSEK010000005">
    <property type="protein sequence ID" value="MFC4489871.1"/>
    <property type="molecule type" value="Genomic_DNA"/>
</dbReference>
<keyword evidence="2" id="KW-1185">Reference proteome</keyword>
<evidence type="ECO:0000313" key="1">
    <source>
        <dbReference type="EMBL" id="MFC4489871.1"/>
    </source>
</evidence>
<proteinExistence type="predicted"/>
<organism evidence="1 2">
    <name type="scientific">Chromobacterium aquaticum</name>
    <dbReference type="NCBI Taxonomy" id="467180"/>
    <lineage>
        <taxon>Bacteria</taxon>
        <taxon>Pseudomonadati</taxon>
        <taxon>Pseudomonadota</taxon>
        <taxon>Betaproteobacteria</taxon>
        <taxon>Neisseriales</taxon>
        <taxon>Chromobacteriaceae</taxon>
        <taxon>Chromobacterium</taxon>
    </lineage>
</organism>
<accession>A0ABV8ZT05</accession>
<name>A0ABV8ZT05_9NEIS</name>
<feature type="non-terminal residue" evidence="1">
    <location>
        <position position="89"/>
    </location>
</feature>
<protein>
    <submittedName>
        <fullName evidence="1">Uncharacterized protein</fullName>
    </submittedName>
</protein>
<gene>
    <name evidence="1" type="ORF">ACFO0R_09590</name>
</gene>
<evidence type="ECO:0000313" key="2">
    <source>
        <dbReference type="Proteomes" id="UP001595999"/>
    </source>
</evidence>
<sequence length="89" mass="9806">MIPNIFPAAAAKVAAVWHHTSSGFFLGNAGRGSRKLEPAAGGLRRGVLEPVYDLFVSDNELVKRKSYPSDISREKFAQIEPLLRGVRRN</sequence>
<dbReference type="Proteomes" id="UP001595999">
    <property type="component" value="Unassembled WGS sequence"/>
</dbReference>
<reference evidence="2" key="1">
    <citation type="journal article" date="2019" name="Int. J. Syst. Evol. Microbiol.">
        <title>The Global Catalogue of Microorganisms (GCM) 10K type strain sequencing project: providing services to taxonomists for standard genome sequencing and annotation.</title>
        <authorList>
            <consortium name="The Broad Institute Genomics Platform"/>
            <consortium name="The Broad Institute Genome Sequencing Center for Infectious Disease"/>
            <person name="Wu L."/>
            <person name="Ma J."/>
        </authorList>
    </citation>
    <scope>NUCLEOTIDE SEQUENCE [LARGE SCALE GENOMIC DNA]</scope>
    <source>
        <strain evidence="2">CGMCC 4.7608</strain>
    </source>
</reference>